<accession>A0ACB9T7V0</accession>
<gene>
    <name evidence="1" type="ORF">MML48_4g00007368</name>
</gene>
<sequence>MVIPTRYPGPRSARRIFRRKKKKERESLLSDSDDSFTTTSTRSKRRKQTKNFFFHRAQGITKDDKAPEETSLQFLKRILRLEISLSAWDFDSSTLAYQLTLIDRDLFLKIPPNELGVLIWQQSSKNAPNIGALIAFSHRVSCLVATEILRDDSEKIRARLVARFINTAEKCNKISNYQSCRSVLCGLQSPPVYRLYSTWMYVRKKHATKYQVFEKLCRLYRDPRLPVYQKAFHRSRQTNQYLPYIGDVIAKLLDRIPQYGDNVLINSVSNSGKIQSQICIKNKIDDQENVPGLLQKFVATLKSWAVEPKSEDGGGGDEVTEMQKSSRALSNFYKPLNCYEDNRYDRLKEAVDLLDMFQRAATNYVFTRNELAAEYLLKARYREDRENFYNSFNVEPPIT</sequence>
<dbReference type="EMBL" id="CM043018">
    <property type="protein sequence ID" value="KAI4462866.1"/>
    <property type="molecule type" value="Genomic_DNA"/>
</dbReference>
<proteinExistence type="predicted"/>
<evidence type="ECO:0000313" key="1">
    <source>
        <dbReference type="EMBL" id="KAI4462866.1"/>
    </source>
</evidence>
<keyword evidence="2" id="KW-1185">Reference proteome</keyword>
<name>A0ACB9T7V0_HOLOL</name>
<organism evidence="1 2">
    <name type="scientific">Holotrichia oblita</name>
    <name type="common">Chafer beetle</name>
    <dbReference type="NCBI Taxonomy" id="644536"/>
    <lineage>
        <taxon>Eukaryota</taxon>
        <taxon>Metazoa</taxon>
        <taxon>Ecdysozoa</taxon>
        <taxon>Arthropoda</taxon>
        <taxon>Hexapoda</taxon>
        <taxon>Insecta</taxon>
        <taxon>Pterygota</taxon>
        <taxon>Neoptera</taxon>
        <taxon>Endopterygota</taxon>
        <taxon>Coleoptera</taxon>
        <taxon>Polyphaga</taxon>
        <taxon>Scarabaeiformia</taxon>
        <taxon>Scarabaeidae</taxon>
        <taxon>Melolonthinae</taxon>
        <taxon>Holotrichia</taxon>
    </lineage>
</organism>
<evidence type="ECO:0000313" key="2">
    <source>
        <dbReference type="Proteomes" id="UP001056778"/>
    </source>
</evidence>
<protein>
    <submittedName>
        <fullName evidence="1">Guanine nucleotide exchange factor</fullName>
    </submittedName>
</protein>
<comment type="caution">
    <text evidence="1">The sequence shown here is derived from an EMBL/GenBank/DDBJ whole genome shotgun (WGS) entry which is preliminary data.</text>
</comment>
<dbReference type="Proteomes" id="UP001056778">
    <property type="component" value="Chromosome 4"/>
</dbReference>
<reference evidence="1" key="1">
    <citation type="submission" date="2022-04" db="EMBL/GenBank/DDBJ databases">
        <title>Chromosome-scale genome assembly of Holotrichia oblita Faldermann.</title>
        <authorList>
            <person name="Rongchong L."/>
        </authorList>
    </citation>
    <scope>NUCLEOTIDE SEQUENCE</scope>
    <source>
        <strain evidence="1">81SQS9</strain>
    </source>
</reference>